<dbReference type="OrthoDB" id="9767863at2"/>
<dbReference type="Pfam" id="PF01757">
    <property type="entry name" value="Acyl_transf_3"/>
    <property type="match status" value="1"/>
</dbReference>
<evidence type="ECO:0000313" key="5">
    <source>
        <dbReference type="Proteomes" id="UP000011864"/>
    </source>
</evidence>
<feature type="transmembrane region" description="Helical" evidence="1">
    <location>
        <begin position="134"/>
        <end position="154"/>
    </location>
</feature>
<gene>
    <name evidence="4" type="ORF">C427_4185</name>
</gene>
<name>K6ZXA6_9ALTE</name>
<dbReference type="KEGG" id="gps:C427_4185"/>
<accession>K6ZXA6</accession>
<evidence type="ECO:0000259" key="3">
    <source>
        <dbReference type="Pfam" id="PF19040"/>
    </source>
</evidence>
<evidence type="ECO:0000256" key="1">
    <source>
        <dbReference type="SAM" id="Phobius"/>
    </source>
</evidence>
<feature type="transmembrane region" description="Helical" evidence="1">
    <location>
        <begin position="71"/>
        <end position="91"/>
    </location>
</feature>
<dbReference type="Proteomes" id="UP000011864">
    <property type="component" value="Chromosome"/>
</dbReference>
<feature type="transmembrane region" description="Helical" evidence="1">
    <location>
        <begin position="222"/>
        <end position="239"/>
    </location>
</feature>
<feature type="transmembrane region" description="Helical" evidence="1">
    <location>
        <begin position="271"/>
        <end position="291"/>
    </location>
</feature>
<reference evidence="4 5" key="1">
    <citation type="journal article" date="2013" name="Genome Announc.">
        <title>Complete Genome Sequence of Glaciecola psychrophila Strain 170T.</title>
        <authorList>
            <person name="Yin J."/>
            <person name="Chen J."/>
            <person name="Liu G."/>
            <person name="Yu Y."/>
            <person name="Song L."/>
            <person name="Wang X."/>
            <person name="Qu X."/>
        </authorList>
    </citation>
    <scope>NUCLEOTIDE SEQUENCE [LARGE SCALE GENOMIC DNA]</scope>
    <source>
        <strain evidence="4 5">170</strain>
    </source>
</reference>
<dbReference type="PANTHER" id="PTHR23028">
    <property type="entry name" value="ACETYLTRANSFERASE"/>
    <property type="match status" value="1"/>
</dbReference>
<sequence>MIYMPFLDGIRALAVIMVFIFHLNPKWLPGGFIGVDIFFVISGFLITQIIWKGLSNNTYSYGQFLWSRCKRLIPAYAFVIIATSLTGAYILLPNELIAFNKSIIYSIPFLTNLLFFIKSGYFEGSSEYFPLLHTWSLAVEWQFYLFFPFALLLLYKIKKEDIVRNLILFTIISAVISIIVTPIDPSMAFYLSPFRAAEFLIGGLVSFLVLKPINVKPWKINFLVSASFLGLLGFTIGLSKNSLFPGYYAIIVAFLSGTLIFGLYKQQQGLIKSLFSAEPIVFIGKISYSFYLWHWPIILYSKLYFESIHNIPVYVFITATTIICALLSYFFIENQFRRVKASFKIVVPMLLTYSFILAVPIYLFSSTNGLSSRLTEQDRTVLNTPGWRDFPGKCEFTQQKNKFYGCTLGDPIAQPHTLLWGDSHAQVLVWEYNKLAKTKNKSILSFTKGGCPPIFGGIPVNSPIEKQVCFDLQQKIFELLNSPNKITDIVIVAKWDGYTTKQLQQTPIMGNTHDDFTSLLISSIKYIQDLGYHVHLIDSIPYPGWEVPETIVRTRLLNKEETNTFEDVIPNIVFDLKANLDINLIGLSTYFPKDYLCDDGICSIMKDGAPLYFDSNHLSSDGVKAIEPILLSTLKNKKVAYE</sequence>
<feature type="domain" description="Acyltransferase 3" evidence="2">
    <location>
        <begin position="5"/>
        <end position="329"/>
    </location>
</feature>
<keyword evidence="1" id="KW-0812">Transmembrane</keyword>
<feature type="transmembrane region" description="Helical" evidence="1">
    <location>
        <begin position="30"/>
        <end position="51"/>
    </location>
</feature>
<dbReference type="PANTHER" id="PTHR23028:SF53">
    <property type="entry name" value="ACYL_TRANSF_3 DOMAIN-CONTAINING PROTEIN"/>
    <property type="match status" value="1"/>
</dbReference>
<dbReference type="GO" id="GO:0009103">
    <property type="term" value="P:lipopolysaccharide biosynthetic process"/>
    <property type="evidence" value="ECO:0007669"/>
    <property type="project" value="TreeGrafter"/>
</dbReference>
<evidence type="ECO:0008006" key="6">
    <source>
        <dbReference type="Google" id="ProtNLM"/>
    </source>
</evidence>
<keyword evidence="1" id="KW-1133">Transmembrane helix</keyword>
<feature type="transmembrane region" description="Helical" evidence="1">
    <location>
        <begin position="6"/>
        <end position="23"/>
    </location>
</feature>
<keyword evidence="5" id="KW-1185">Reference proteome</keyword>
<dbReference type="eggNOG" id="COG1835">
    <property type="taxonomic scope" value="Bacteria"/>
</dbReference>
<feature type="transmembrane region" description="Helical" evidence="1">
    <location>
        <begin position="189"/>
        <end position="210"/>
    </location>
</feature>
<feature type="transmembrane region" description="Helical" evidence="1">
    <location>
        <begin position="166"/>
        <end position="183"/>
    </location>
</feature>
<dbReference type="STRING" id="1129794.C427_4185"/>
<evidence type="ECO:0000259" key="2">
    <source>
        <dbReference type="Pfam" id="PF01757"/>
    </source>
</evidence>
<feature type="transmembrane region" description="Helical" evidence="1">
    <location>
        <begin position="311"/>
        <end position="331"/>
    </location>
</feature>
<dbReference type="InterPro" id="IPR050879">
    <property type="entry name" value="Acyltransferase_3"/>
</dbReference>
<feature type="transmembrane region" description="Helical" evidence="1">
    <location>
        <begin position="245"/>
        <end position="264"/>
    </location>
</feature>
<feature type="transmembrane region" description="Helical" evidence="1">
    <location>
        <begin position="343"/>
        <end position="364"/>
    </location>
</feature>
<dbReference type="EMBL" id="CP003837">
    <property type="protein sequence ID" value="AGH46290.1"/>
    <property type="molecule type" value="Genomic_DNA"/>
</dbReference>
<dbReference type="InterPro" id="IPR002656">
    <property type="entry name" value="Acyl_transf_3_dom"/>
</dbReference>
<feature type="domain" description="SGNH" evidence="3">
    <location>
        <begin position="394"/>
        <end position="630"/>
    </location>
</feature>
<proteinExistence type="predicted"/>
<keyword evidence="1" id="KW-0472">Membrane</keyword>
<protein>
    <recommendedName>
        <fullName evidence="6">Acyltransferase</fullName>
    </recommendedName>
</protein>
<dbReference type="HOGENOM" id="CLU_005679_10_4_6"/>
<dbReference type="RefSeq" id="WP_007643682.1">
    <property type="nucleotide sequence ID" value="NC_020514.1"/>
</dbReference>
<evidence type="ECO:0000313" key="4">
    <source>
        <dbReference type="EMBL" id="AGH46290.1"/>
    </source>
</evidence>
<organism evidence="4 5">
    <name type="scientific">Paraglaciecola psychrophila 170</name>
    <dbReference type="NCBI Taxonomy" id="1129794"/>
    <lineage>
        <taxon>Bacteria</taxon>
        <taxon>Pseudomonadati</taxon>
        <taxon>Pseudomonadota</taxon>
        <taxon>Gammaproteobacteria</taxon>
        <taxon>Alteromonadales</taxon>
        <taxon>Alteromonadaceae</taxon>
        <taxon>Paraglaciecola</taxon>
    </lineage>
</organism>
<dbReference type="AlphaFoldDB" id="K6ZXA6"/>
<dbReference type="GO" id="GO:0016747">
    <property type="term" value="F:acyltransferase activity, transferring groups other than amino-acyl groups"/>
    <property type="evidence" value="ECO:0007669"/>
    <property type="project" value="InterPro"/>
</dbReference>
<dbReference type="GO" id="GO:0016020">
    <property type="term" value="C:membrane"/>
    <property type="evidence" value="ECO:0007669"/>
    <property type="project" value="TreeGrafter"/>
</dbReference>
<dbReference type="Pfam" id="PF19040">
    <property type="entry name" value="SGNH"/>
    <property type="match status" value="1"/>
</dbReference>
<dbReference type="PATRIC" id="fig|1129794.4.peg.4165"/>
<feature type="transmembrane region" description="Helical" evidence="1">
    <location>
        <begin position="103"/>
        <end position="122"/>
    </location>
</feature>
<dbReference type="InterPro" id="IPR043968">
    <property type="entry name" value="SGNH"/>
</dbReference>